<keyword evidence="7 14" id="KW-0156">Chromatin regulator</keyword>
<evidence type="ECO:0000256" key="4">
    <source>
        <dbReference type="ARBA" id="ARBA00022723"/>
    </source>
</evidence>
<dbReference type="GO" id="GO:0006325">
    <property type="term" value="P:chromatin organization"/>
    <property type="evidence" value="ECO:0007669"/>
    <property type="project" value="UniProtKB-KW"/>
</dbReference>
<evidence type="ECO:0000256" key="5">
    <source>
        <dbReference type="ARBA" id="ARBA00022771"/>
    </source>
</evidence>
<keyword evidence="4 12" id="KW-0479">Metal-binding</keyword>
<feature type="region of interest" description="Disordered" evidence="15">
    <location>
        <begin position="136"/>
        <end position="196"/>
    </location>
</feature>
<feature type="binding site" evidence="12">
    <location>
        <position position="269"/>
    </location>
    <ligand>
        <name>Zn(2+)</name>
        <dbReference type="ChEBI" id="CHEBI:29105"/>
        <label>2</label>
    </ligand>
</feature>
<comment type="caution">
    <text evidence="17">The sequence shown here is derived from an EMBL/GenBank/DDBJ whole genome shotgun (WGS) entry which is preliminary data.</text>
</comment>
<organism evidence="17 18">
    <name type="scientific">Meloidogyne graminicola</name>
    <dbReference type="NCBI Taxonomy" id="189291"/>
    <lineage>
        <taxon>Eukaryota</taxon>
        <taxon>Metazoa</taxon>
        <taxon>Ecdysozoa</taxon>
        <taxon>Nematoda</taxon>
        <taxon>Chromadorea</taxon>
        <taxon>Rhabditida</taxon>
        <taxon>Tylenchina</taxon>
        <taxon>Tylenchomorpha</taxon>
        <taxon>Tylenchoidea</taxon>
        <taxon>Meloidogynidae</taxon>
        <taxon>Meloidogyninae</taxon>
        <taxon>Meloidogyne</taxon>
    </lineage>
</organism>
<dbReference type="InterPro" id="IPR011011">
    <property type="entry name" value="Znf_FYVE_PHD"/>
</dbReference>
<reference evidence="17" key="1">
    <citation type="journal article" date="2020" name="Ecol. Evol.">
        <title>Genome structure and content of the rice root-knot nematode (Meloidogyne graminicola).</title>
        <authorList>
            <person name="Phan N.T."/>
            <person name="Danchin E.G.J."/>
            <person name="Klopp C."/>
            <person name="Perfus-Barbeoch L."/>
            <person name="Kozlowski D.K."/>
            <person name="Koutsovoulos G.D."/>
            <person name="Lopez-Roques C."/>
            <person name="Bouchez O."/>
            <person name="Zahm M."/>
            <person name="Besnard G."/>
            <person name="Bellafiore S."/>
        </authorList>
    </citation>
    <scope>NUCLEOTIDE SEQUENCE</scope>
    <source>
        <strain evidence="17">VN-18</strain>
    </source>
</reference>
<evidence type="ECO:0000256" key="15">
    <source>
        <dbReference type="SAM" id="MobiDB-lite"/>
    </source>
</evidence>
<dbReference type="GO" id="GO:0005634">
    <property type="term" value="C:nucleus"/>
    <property type="evidence" value="ECO:0007669"/>
    <property type="project" value="UniProtKB-SubCell"/>
</dbReference>
<feature type="binding site" evidence="12">
    <location>
        <position position="253"/>
    </location>
    <ligand>
        <name>Zn(2+)</name>
        <dbReference type="ChEBI" id="CHEBI:29105"/>
        <label>1</label>
    </ligand>
</feature>
<feature type="binding site" evidence="12">
    <location>
        <position position="256"/>
    </location>
    <ligand>
        <name>Zn(2+)</name>
        <dbReference type="ChEBI" id="CHEBI:29105"/>
        <label>1</label>
    </ligand>
</feature>
<dbReference type="CDD" id="cd15505">
    <property type="entry name" value="PHD_ING"/>
    <property type="match status" value="1"/>
</dbReference>
<dbReference type="EMBL" id="JABEBT010000003">
    <property type="protein sequence ID" value="KAF7639842.1"/>
    <property type="molecule type" value="Genomic_DNA"/>
</dbReference>
<evidence type="ECO:0000256" key="11">
    <source>
        <dbReference type="PIRSR" id="PIRSR628651-50"/>
    </source>
</evidence>
<evidence type="ECO:0000256" key="12">
    <source>
        <dbReference type="PIRSR" id="PIRSR628651-51"/>
    </source>
</evidence>
<evidence type="ECO:0000256" key="10">
    <source>
        <dbReference type="ARBA" id="ARBA00023242"/>
    </source>
</evidence>
<dbReference type="Proteomes" id="UP000605970">
    <property type="component" value="Unassembled WGS sequence"/>
</dbReference>
<dbReference type="Pfam" id="PF12998">
    <property type="entry name" value="ING"/>
    <property type="match status" value="1"/>
</dbReference>
<evidence type="ECO:0000256" key="7">
    <source>
        <dbReference type="ARBA" id="ARBA00022853"/>
    </source>
</evidence>
<keyword evidence="5 13" id="KW-0863">Zinc-finger</keyword>
<dbReference type="OrthoDB" id="5411773at2759"/>
<evidence type="ECO:0000256" key="14">
    <source>
        <dbReference type="RuleBase" id="RU361213"/>
    </source>
</evidence>
<dbReference type="PROSITE" id="PS50016">
    <property type="entry name" value="ZF_PHD_2"/>
    <property type="match status" value="1"/>
</dbReference>
<comment type="similarity">
    <text evidence="2 14">Belongs to the ING family.</text>
</comment>
<dbReference type="GO" id="GO:0008270">
    <property type="term" value="F:zinc ion binding"/>
    <property type="evidence" value="ECO:0007669"/>
    <property type="project" value="UniProtKB-KW"/>
</dbReference>
<dbReference type="InterPro" id="IPR013083">
    <property type="entry name" value="Znf_RING/FYVE/PHD"/>
</dbReference>
<feature type="site" description="Histone H3K4me3 binding" evidence="11">
    <location>
        <position position="239"/>
    </location>
</feature>
<comment type="subunit">
    <text evidence="14">Component of an histone acetyltransferase complex. Interacts with H3K4me3 and to a lesser extent with H3K4me2.</text>
</comment>
<keyword evidence="18" id="KW-1185">Reference proteome</keyword>
<feature type="site" description="Histone H3K4me3 binding" evidence="11">
    <location>
        <position position="228"/>
    </location>
</feature>
<evidence type="ECO:0000256" key="9">
    <source>
        <dbReference type="ARBA" id="ARBA00023163"/>
    </source>
</evidence>
<accession>A0A8T0A2Q3</accession>
<feature type="binding site" evidence="12">
    <location>
        <position position="272"/>
    </location>
    <ligand>
        <name>Zn(2+)</name>
        <dbReference type="ChEBI" id="CHEBI:29105"/>
        <label>2</label>
    </ligand>
</feature>
<comment type="domain">
    <text evidence="14">The PHD-type zinc finger mediates the binding to H3K4me3.</text>
</comment>
<dbReference type="AlphaFoldDB" id="A0A8T0A2Q3"/>
<sequence>MASDLYEKCLKNARPVQQKMDSNMMSIRHLDIKYKLKEQEAKQKIMDLINSWKKLSRQEQRRKYEEVEECFAQKYFGTAKIIFNFNRAKNFCDKKIAIASETYELVDGFIQKLDSDTSKFNLFLTQKQLQQANELNEKGKKQTLSKSRKNVQQLPKKTGKRQTPLLPSTSSSSTNRKSSISASRKRRRLESSVTEDISESNLAVTTSLTPLIVPGHGDMPVDPNEPRYCVCQQVSFGSMVCCDNKNCLIEWFHFPCVGLTTSPKGKWFCPQCRDGKDSSKCLKREKDNNSTIKNSGKRTADEKK</sequence>
<evidence type="ECO:0000256" key="1">
    <source>
        <dbReference type="ARBA" id="ARBA00004123"/>
    </source>
</evidence>
<evidence type="ECO:0000313" key="17">
    <source>
        <dbReference type="EMBL" id="KAF7639842.1"/>
    </source>
</evidence>
<keyword evidence="8" id="KW-0805">Transcription regulation</keyword>
<proteinExistence type="inferred from homology"/>
<dbReference type="InterPro" id="IPR019787">
    <property type="entry name" value="Znf_PHD-finger"/>
</dbReference>
<keyword evidence="6 12" id="KW-0862">Zinc</keyword>
<feature type="site" description="Histone H3K4me3 binding" evidence="11">
    <location>
        <position position="243"/>
    </location>
</feature>
<dbReference type="PANTHER" id="PTHR10333">
    <property type="entry name" value="INHIBITOR OF GROWTH PROTEIN"/>
    <property type="match status" value="1"/>
</dbReference>
<dbReference type="InterPro" id="IPR024610">
    <property type="entry name" value="ING_N_histone-binding"/>
</dbReference>
<evidence type="ECO:0000256" key="6">
    <source>
        <dbReference type="ARBA" id="ARBA00022833"/>
    </source>
</evidence>
<feature type="binding site" evidence="12">
    <location>
        <position position="242"/>
    </location>
    <ligand>
        <name>Zn(2+)</name>
        <dbReference type="ChEBI" id="CHEBI:29105"/>
        <label>2</label>
    </ligand>
</feature>
<evidence type="ECO:0000259" key="16">
    <source>
        <dbReference type="PROSITE" id="PS50016"/>
    </source>
</evidence>
<keyword evidence="3" id="KW-0341">Growth regulation</keyword>
<evidence type="ECO:0000256" key="8">
    <source>
        <dbReference type="ARBA" id="ARBA00023015"/>
    </source>
</evidence>
<dbReference type="SMART" id="SM00249">
    <property type="entry name" value="PHD"/>
    <property type="match status" value="1"/>
</dbReference>
<dbReference type="InterPro" id="IPR028651">
    <property type="entry name" value="ING_fam"/>
</dbReference>
<dbReference type="InterPro" id="IPR019786">
    <property type="entry name" value="Zinc_finger_PHD-type_CS"/>
</dbReference>
<name>A0A8T0A2Q3_9BILA</name>
<feature type="site" description="Histone H3K4me3 binding" evidence="11">
    <location>
        <position position="251"/>
    </location>
</feature>
<dbReference type="PROSITE" id="PS01359">
    <property type="entry name" value="ZF_PHD_1"/>
    <property type="match status" value="1"/>
</dbReference>
<dbReference type="SUPFAM" id="SSF57903">
    <property type="entry name" value="FYVE/PHD zinc finger"/>
    <property type="match status" value="1"/>
</dbReference>
<feature type="binding site" evidence="12">
    <location>
        <position position="229"/>
    </location>
    <ligand>
        <name>Zn(2+)</name>
        <dbReference type="ChEBI" id="CHEBI:29105"/>
        <label>1</label>
    </ligand>
</feature>
<evidence type="ECO:0000256" key="2">
    <source>
        <dbReference type="ARBA" id="ARBA00010210"/>
    </source>
</evidence>
<feature type="domain" description="PHD-type" evidence="16">
    <location>
        <begin position="226"/>
        <end position="275"/>
    </location>
</feature>
<dbReference type="GO" id="GO:0035267">
    <property type="term" value="C:NuA4 histone acetyltransferase complex"/>
    <property type="evidence" value="ECO:0007669"/>
    <property type="project" value="TreeGrafter"/>
</dbReference>
<dbReference type="FunFam" id="3.30.40.10:FF:000016">
    <property type="entry name" value="Inhibitor of growth protein"/>
    <property type="match status" value="1"/>
</dbReference>
<dbReference type="Gene3D" id="3.30.40.10">
    <property type="entry name" value="Zinc/RING finger domain, C3HC4 (zinc finger)"/>
    <property type="match status" value="1"/>
</dbReference>
<evidence type="ECO:0000313" key="18">
    <source>
        <dbReference type="Proteomes" id="UP000605970"/>
    </source>
</evidence>
<keyword evidence="10 14" id="KW-0539">Nucleus</keyword>
<feature type="binding site" evidence="12">
    <location>
        <position position="247"/>
    </location>
    <ligand>
        <name>Zn(2+)</name>
        <dbReference type="ChEBI" id="CHEBI:29105"/>
        <label>2</label>
    </ligand>
</feature>
<comment type="function">
    <text evidence="14">Component of an histone acetyltransferase complex.</text>
</comment>
<comment type="subcellular location">
    <subcellularLocation>
        <location evidence="1 14">Nucleus</location>
    </subcellularLocation>
</comment>
<dbReference type="PANTHER" id="PTHR10333:SF103">
    <property type="entry name" value="INHIBITOR OF GROWTH PROTEIN 3"/>
    <property type="match status" value="1"/>
</dbReference>
<keyword evidence="9" id="KW-0804">Transcription</keyword>
<feature type="binding site" evidence="12">
    <location>
        <position position="231"/>
    </location>
    <ligand>
        <name>Zn(2+)</name>
        <dbReference type="ChEBI" id="CHEBI:29105"/>
        <label>1</label>
    </ligand>
</feature>
<gene>
    <name evidence="17" type="ORF">Mgra_00000762</name>
</gene>
<dbReference type="InterPro" id="IPR001965">
    <property type="entry name" value="Znf_PHD"/>
</dbReference>
<evidence type="ECO:0000256" key="13">
    <source>
        <dbReference type="PROSITE-ProRule" id="PRU00146"/>
    </source>
</evidence>
<dbReference type="Gene3D" id="6.10.140.1740">
    <property type="match status" value="1"/>
</dbReference>
<evidence type="ECO:0000256" key="3">
    <source>
        <dbReference type="ARBA" id="ARBA00022604"/>
    </source>
</evidence>
<feature type="compositionally biased region" description="Low complexity" evidence="15">
    <location>
        <begin position="168"/>
        <end position="182"/>
    </location>
</feature>
<protein>
    <recommendedName>
        <fullName evidence="14">Inhibitor of growth protein</fullName>
    </recommendedName>
</protein>